<proteinExistence type="inferred from homology"/>
<dbReference type="InterPro" id="IPR002475">
    <property type="entry name" value="Bcl2-like"/>
</dbReference>
<dbReference type="Ensembl" id="ENSCAFT00845041771.1">
    <property type="protein sequence ID" value="ENSCAFP00845032762.1"/>
    <property type="gene ID" value="ENSCAFG00845023631.1"/>
</dbReference>
<evidence type="ECO:0000313" key="9">
    <source>
        <dbReference type="Ensembl" id="ENSCAFP00845032762.1"/>
    </source>
</evidence>
<dbReference type="CDD" id="cd06845">
    <property type="entry name" value="Bcl-2_like"/>
    <property type="match status" value="1"/>
</dbReference>
<evidence type="ECO:0000256" key="6">
    <source>
        <dbReference type="ARBA" id="ARBA00023136"/>
    </source>
</evidence>
<feature type="compositionally biased region" description="Basic residues" evidence="7">
    <location>
        <begin position="286"/>
        <end position="298"/>
    </location>
</feature>
<feature type="region of interest" description="Disordered" evidence="7">
    <location>
        <begin position="90"/>
        <end position="110"/>
    </location>
</feature>
<reference evidence="9" key="1">
    <citation type="submission" date="2020-03" db="EMBL/GenBank/DDBJ databases">
        <title>Long-read based genome assembly of a Labrador retriever dog.</title>
        <authorList>
            <person name="Eory L."/>
            <person name="Zhang W."/>
            <person name="Schoenebeck J."/>
        </authorList>
    </citation>
    <scope>NUCLEOTIDE SEQUENCE [LARGE SCALE GENOMIC DNA]</scope>
    <source>
        <strain evidence="9">Labrador retriever</strain>
    </source>
</reference>
<reference evidence="9" key="3">
    <citation type="submission" date="2025-09" db="UniProtKB">
        <authorList>
            <consortium name="Ensembl"/>
        </authorList>
    </citation>
    <scope>IDENTIFICATION</scope>
    <source>
        <strain evidence="9">Boxer</strain>
    </source>
</reference>
<feature type="region of interest" description="Disordered" evidence="7">
    <location>
        <begin position="257"/>
        <end position="316"/>
    </location>
</feature>
<gene>
    <name evidence="9" type="primary">BOK</name>
</gene>
<evidence type="ECO:0000256" key="3">
    <source>
        <dbReference type="ARBA" id="ARBA00022692"/>
    </source>
</evidence>
<dbReference type="PROSITE" id="PS50062">
    <property type="entry name" value="BCL2_FAMILY"/>
    <property type="match status" value="1"/>
</dbReference>
<dbReference type="AlphaFoldDB" id="A0A8I3S7I7"/>
<comment type="subcellular location">
    <subcellularLocation>
        <location evidence="1">Membrane</location>
        <topology evidence="1">Single-pass membrane protein</topology>
    </subcellularLocation>
</comment>
<evidence type="ECO:0000313" key="10">
    <source>
        <dbReference type="Proteomes" id="UP000805418"/>
    </source>
</evidence>
<keyword evidence="5" id="KW-1133">Transmembrane helix</keyword>
<keyword evidence="4" id="KW-0053">Apoptosis</keyword>
<organism evidence="9 10">
    <name type="scientific">Canis lupus familiaris</name>
    <name type="common">Dog</name>
    <name type="synonym">Canis familiaris</name>
    <dbReference type="NCBI Taxonomy" id="9615"/>
    <lineage>
        <taxon>Eukaryota</taxon>
        <taxon>Metazoa</taxon>
        <taxon>Chordata</taxon>
        <taxon>Craniata</taxon>
        <taxon>Vertebrata</taxon>
        <taxon>Euteleostomi</taxon>
        <taxon>Mammalia</taxon>
        <taxon>Eutheria</taxon>
        <taxon>Laurasiatheria</taxon>
        <taxon>Carnivora</taxon>
        <taxon>Caniformia</taxon>
        <taxon>Canidae</taxon>
        <taxon>Canis</taxon>
    </lineage>
</organism>
<dbReference type="Proteomes" id="UP000805418">
    <property type="component" value="Chromosome 25"/>
</dbReference>
<evidence type="ECO:0000259" key="8">
    <source>
        <dbReference type="SMART" id="SM00337"/>
    </source>
</evidence>
<evidence type="ECO:0000256" key="4">
    <source>
        <dbReference type="ARBA" id="ARBA00022703"/>
    </source>
</evidence>
<feature type="compositionally biased region" description="Gly residues" evidence="7">
    <location>
        <begin position="417"/>
        <end position="426"/>
    </location>
</feature>
<name>A0A8I3S7I7_CANLF</name>
<comment type="similarity">
    <text evidence="2">Belongs to the Bcl-2 family.</text>
</comment>
<feature type="compositionally biased region" description="Low complexity" evidence="7">
    <location>
        <begin position="427"/>
        <end position="447"/>
    </location>
</feature>
<dbReference type="GO" id="GO:0016020">
    <property type="term" value="C:membrane"/>
    <property type="evidence" value="ECO:0007669"/>
    <property type="project" value="UniProtKB-SubCell"/>
</dbReference>
<dbReference type="InterPro" id="IPR026298">
    <property type="entry name" value="Bcl-2_fam"/>
</dbReference>
<feature type="region of interest" description="Disordered" evidence="7">
    <location>
        <begin position="406"/>
        <end position="457"/>
    </location>
</feature>
<dbReference type="InterPro" id="IPR036834">
    <property type="entry name" value="Bcl-2-like_sf"/>
</dbReference>
<dbReference type="PRINTS" id="PR01862">
    <property type="entry name" value="BCL2FAMILY"/>
</dbReference>
<evidence type="ECO:0000256" key="2">
    <source>
        <dbReference type="ARBA" id="ARBA00009458"/>
    </source>
</evidence>
<dbReference type="SMART" id="SM00337">
    <property type="entry name" value="BCL"/>
    <property type="match status" value="1"/>
</dbReference>
<keyword evidence="6" id="KW-0472">Membrane</keyword>
<evidence type="ECO:0000256" key="7">
    <source>
        <dbReference type="SAM" id="MobiDB-lite"/>
    </source>
</evidence>
<feature type="domain" description="Bcl-2 Bcl-2 homology region 1-3" evidence="8">
    <location>
        <begin position="132"/>
        <end position="233"/>
    </location>
</feature>
<sequence>MPPCARGLAGLLRVHPGLPAWHAARPVMAQTPSSAPPVHGASVCLAAPAAAPRRVEFLGEWAAGRAVTHAHAARGARVWAAPGAPGEAFAPGSQRCPHPARTPPKAAPPAWGRWHGPCPRGPGCCPTRLPRALSGWDELELIRPSVYRNVARQLNISLQSESVVTDAFLAVASQIFSGGITWGKVVSLYSVAAGLAVDCVRQAQPALVHALVDCLGEFVRKTLAPWLRRRGGWVRGAGGCAAAGGCWGSAARTARLPADLPSAPPSPGPAGQELPGRDRPSLPRPRAGRPHHGLRARSRLPTPAGPRAQPPQESSPVWVAAEGAGARAGAAPGTRAVASPQHRPDAAASCLLRGLCYGRQWAPRSRSRAQGRFHSQQEKELGLLLGLVGSRSHPFWGAVRHGAPQAGAAGASAAPGAGAGGCGDTGTAGFSPAGPAAASGSPSSLSSRVGLPHGDLP</sequence>
<dbReference type="GeneTree" id="ENSGT01130000278292"/>
<reference evidence="9" key="2">
    <citation type="submission" date="2025-08" db="UniProtKB">
        <authorList>
            <consortium name="Ensembl"/>
        </authorList>
    </citation>
    <scope>IDENTIFICATION</scope>
    <source>
        <strain evidence="9">Boxer</strain>
    </source>
</reference>
<dbReference type="Pfam" id="PF00452">
    <property type="entry name" value="Bcl-2"/>
    <property type="match status" value="1"/>
</dbReference>
<dbReference type="PANTHER" id="PTHR11256">
    <property type="entry name" value="BCL-2 RELATED"/>
    <property type="match status" value="1"/>
</dbReference>
<dbReference type="SUPFAM" id="SSF56854">
    <property type="entry name" value="Bcl-2 inhibitors of programmed cell death"/>
    <property type="match status" value="1"/>
</dbReference>
<protein>
    <submittedName>
        <fullName evidence="9">BCL2 family apoptosis regulator BOK</fullName>
    </submittedName>
</protein>
<dbReference type="Gene3D" id="1.10.437.10">
    <property type="entry name" value="Blc2-like"/>
    <property type="match status" value="1"/>
</dbReference>
<dbReference type="PANTHER" id="PTHR11256:SF48">
    <property type="entry name" value="BCL-2-RELATED OVARIAN KILLER PROTEIN"/>
    <property type="match status" value="1"/>
</dbReference>
<evidence type="ECO:0000256" key="1">
    <source>
        <dbReference type="ARBA" id="ARBA00004167"/>
    </source>
</evidence>
<accession>A0A8I3S7I7</accession>
<dbReference type="InterPro" id="IPR046371">
    <property type="entry name" value="Bcl-2_BH1-3"/>
</dbReference>
<keyword evidence="10" id="KW-1185">Reference proteome</keyword>
<keyword evidence="3" id="KW-0812">Transmembrane</keyword>
<dbReference type="GO" id="GO:0042981">
    <property type="term" value="P:regulation of apoptotic process"/>
    <property type="evidence" value="ECO:0007669"/>
    <property type="project" value="InterPro"/>
</dbReference>
<feature type="compositionally biased region" description="Low complexity" evidence="7">
    <location>
        <begin position="406"/>
        <end position="416"/>
    </location>
</feature>
<evidence type="ECO:0000256" key="5">
    <source>
        <dbReference type="ARBA" id="ARBA00022989"/>
    </source>
</evidence>
<dbReference type="GO" id="GO:0006915">
    <property type="term" value="P:apoptotic process"/>
    <property type="evidence" value="ECO:0007669"/>
    <property type="project" value="UniProtKB-KW"/>
</dbReference>